<dbReference type="GO" id="GO:0005524">
    <property type="term" value="F:ATP binding"/>
    <property type="evidence" value="ECO:0007669"/>
    <property type="project" value="UniProtKB-KW"/>
</dbReference>
<organism evidence="11">
    <name type="scientific">Echinostoma caproni</name>
    <dbReference type="NCBI Taxonomy" id="27848"/>
    <lineage>
        <taxon>Eukaryota</taxon>
        <taxon>Metazoa</taxon>
        <taxon>Spiralia</taxon>
        <taxon>Lophotrochozoa</taxon>
        <taxon>Platyhelminthes</taxon>
        <taxon>Trematoda</taxon>
        <taxon>Digenea</taxon>
        <taxon>Plagiorchiida</taxon>
        <taxon>Echinostomata</taxon>
        <taxon>Echinostomatoidea</taxon>
        <taxon>Echinostomatidae</taxon>
        <taxon>Echinostoma</taxon>
    </lineage>
</organism>
<dbReference type="InterPro" id="IPR000719">
    <property type="entry name" value="Prot_kinase_dom"/>
</dbReference>
<evidence type="ECO:0000256" key="2">
    <source>
        <dbReference type="ARBA" id="ARBA00022527"/>
    </source>
</evidence>
<keyword evidence="5" id="KW-0418">Kinase</keyword>
<gene>
    <name evidence="9" type="ORF">ECPE_LOCUS5747</name>
</gene>
<dbReference type="OrthoDB" id="6248443at2759"/>
<evidence type="ECO:0000313" key="9">
    <source>
        <dbReference type="EMBL" id="VDP76434.1"/>
    </source>
</evidence>
<keyword evidence="10" id="KW-1185">Reference proteome</keyword>
<feature type="region of interest" description="Disordered" evidence="7">
    <location>
        <begin position="322"/>
        <end position="349"/>
    </location>
</feature>
<keyword evidence="2" id="KW-0723">Serine/threonine-protein kinase</keyword>
<evidence type="ECO:0000256" key="5">
    <source>
        <dbReference type="ARBA" id="ARBA00022777"/>
    </source>
</evidence>
<dbReference type="Proteomes" id="UP000272942">
    <property type="component" value="Unassembled WGS sequence"/>
</dbReference>
<dbReference type="InterPro" id="IPR011009">
    <property type="entry name" value="Kinase-like_dom_sf"/>
</dbReference>
<dbReference type="PANTHER" id="PTHR24056:SF246">
    <property type="entry name" value="ECDYSONE-INDUCED PROTEIN 63E, ISOFORM N"/>
    <property type="match status" value="1"/>
</dbReference>
<name>A0A183AFL2_9TREM</name>
<accession>A0A183AFL2</accession>
<evidence type="ECO:0000256" key="7">
    <source>
        <dbReference type="SAM" id="MobiDB-lite"/>
    </source>
</evidence>
<dbReference type="PANTHER" id="PTHR24056">
    <property type="entry name" value="CELL DIVISION PROTEIN KINASE"/>
    <property type="match status" value="1"/>
</dbReference>
<evidence type="ECO:0000313" key="11">
    <source>
        <dbReference type="WBParaSite" id="ECPE_0000576001-mRNA-1"/>
    </source>
</evidence>
<dbReference type="GO" id="GO:0005634">
    <property type="term" value="C:nucleus"/>
    <property type="evidence" value="ECO:0007669"/>
    <property type="project" value="TreeGrafter"/>
</dbReference>
<dbReference type="Pfam" id="PF00069">
    <property type="entry name" value="Pkinase"/>
    <property type="match status" value="1"/>
</dbReference>
<evidence type="ECO:0000259" key="8">
    <source>
        <dbReference type="PROSITE" id="PS50011"/>
    </source>
</evidence>
<dbReference type="AlphaFoldDB" id="A0A183AFL2"/>
<evidence type="ECO:0000256" key="4">
    <source>
        <dbReference type="ARBA" id="ARBA00022741"/>
    </source>
</evidence>
<dbReference type="InterPro" id="IPR008271">
    <property type="entry name" value="Ser/Thr_kinase_AS"/>
</dbReference>
<keyword evidence="6" id="KW-0067">ATP-binding</keyword>
<sequence length="426" mass="48243">MESYKNRLPLKTVKLFMFQIFRALEFCHARRILHRDLKPQNLLITKQQELKLADFGLARAKSIPTKTYSSEVATLWYRPPDVLLGDRNYSGHIDVWGAGCIFYEMAVGRTPFPGESKDNQIQLIFQKLGIPPEAYWPGLRENEKFQQLVLTNTPNITLSSSQFNSSVSKTVTKEPDETAEIQAYTSHLRGTLTERVTSLDKTGIDLLTQCLHLLGSRRITAEDALTHPYFDGILPKGIRVQQLSPEQSVIVNPDELSQIGTNKSKKEPSYNNFMLKKQLAASMDDVRIASSLKSRGAYDEGYVLQPPIKSKSRSSHCMFSQMNSDNPIDETQIKSKPARGSSFNETAKDLPETGRDLAFRPRPSLIVDALNSKLLVTMFRRTGMKIQLHTPAIRTPLSMETRMVSMKYGNYRSFRVHPFHLLCGPS</sequence>
<dbReference type="GO" id="GO:0005737">
    <property type="term" value="C:cytoplasm"/>
    <property type="evidence" value="ECO:0007669"/>
    <property type="project" value="TreeGrafter"/>
</dbReference>
<evidence type="ECO:0000256" key="1">
    <source>
        <dbReference type="ARBA" id="ARBA00006485"/>
    </source>
</evidence>
<comment type="similarity">
    <text evidence="1">Belongs to the protein kinase superfamily. CMGC Ser/Thr protein kinase family. CDC2/CDKX subfamily.</text>
</comment>
<dbReference type="Gene3D" id="1.10.510.10">
    <property type="entry name" value="Transferase(Phosphotransferase) domain 1"/>
    <property type="match status" value="1"/>
</dbReference>
<proteinExistence type="inferred from homology"/>
<dbReference type="GO" id="GO:0004693">
    <property type="term" value="F:cyclin-dependent protein serine/threonine kinase activity"/>
    <property type="evidence" value="ECO:0007669"/>
    <property type="project" value="TreeGrafter"/>
</dbReference>
<protein>
    <submittedName>
        <fullName evidence="11">Protein kinase domain-containing protein</fullName>
    </submittedName>
</protein>
<dbReference type="EMBL" id="UZAN01042625">
    <property type="protein sequence ID" value="VDP76434.1"/>
    <property type="molecule type" value="Genomic_DNA"/>
</dbReference>
<reference evidence="11" key="1">
    <citation type="submission" date="2016-06" db="UniProtKB">
        <authorList>
            <consortium name="WormBaseParasite"/>
        </authorList>
    </citation>
    <scope>IDENTIFICATION</scope>
</reference>
<keyword evidence="3" id="KW-0808">Transferase</keyword>
<evidence type="ECO:0000313" key="10">
    <source>
        <dbReference type="Proteomes" id="UP000272942"/>
    </source>
</evidence>
<keyword evidence="4" id="KW-0547">Nucleotide-binding</keyword>
<dbReference type="SMART" id="SM00220">
    <property type="entry name" value="S_TKc"/>
    <property type="match status" value="1"/>
</dbReference>
<dbReference type="PROSITE" id="PS50011">
    <property type="entry name" value="PROTEIN_KINASE_DOM"/>
    <property type="match status" value="1"/>
</dbReference>
<dbReference type="SUPFAM" id="SSF56112">
    <property type="entry name" value="Protein kinase-like (PK-like)"/>
    <property type="match status" value="1"/>
</dbReference>
<dbReference type="InterPro" id="IPR050108">
    <property type="entry name" value="CDK"/>
</dbReference>
<dbReference type="FunFam" id="1.10.510.10:FF:000624">
    <property type="entry name" value="Mitogen-activated protein kinase"/>
    <property type="match status" value="1"/>
</dbReference>
<feature type="domain" description="Protein kinase" evidence="8">
    <location>
        <begin position="1"/>
        <end position="230"/>
    </location>
</feature>
<dbReference type="WBParaSite" id="ECPE_0000576001-mRNA-1">
    <property type="protein sequence ID" value="ECPE_0000576001-mRNA-1"/>
    <property type="gene ID" value="ECPE_0000576001"/>
</dbReference>
<reference evidence="9 10" key="2">
    <citation type="submission" date="2018-11" db="EMBL/GenBank/DDBJ databases">
        <authorList>
            <consortium name="Pathogen Informatics"/>
        </authorList>
    </citation>
    <scope>NUCLEOTIDE SEQUENCE [LARGE SCALE GENOMIC DNA]</scope>
    <source>
        <strain evidence="9 10">Egypt</strain>
    </source>
</reference>
<evidence type="ECO:0000256" key="6">
    <source>
        <dbReference type="ARBA" id="ARBA00022840"/>
    </source>
</evidence>
<dbReference type="PROSITE" id="PS00108">
    <property type="entry name" value="PROTEIN_KINASE_ST"/>
    <property type="match status" value="1"/>
</dbReference>
<evidence type="ECO:0000256" key="3">
    <source>
        <dbReference type="ARBA" id="ARBA00022679"/>
    </source>
</evidence>